<feature type="signal peptide" evidence="1">
    <location>
        <begin position="1"/>
        <end position="22"/>
    </location>
</feature>
<accession>A0A1I3RJF8</accession>
<evidence type="ECO:0000313" key="3">
    <source>
        <dbReference type="Proteomes" id="UP000199559"/>
    </source>
</evidence>
<keyword evidence="1" id="KW-0732">Signal</keyword>
<organism evidence="2 3">
    <name type="scientific">Olleya namhaensis</name>
    <dbReference type="NCBI Taxonomy" id="1144750"/>
    <lineage>
        <taxon>Bacteria</taxon>
        <taxon>Pseudomonadati</taxon>
        <taxon>Bacteroidota</taxon>
        <taxon>Flavobacteriia</taxon>
        <taxon>Flavobacteriales</taxon>
        <taxon>Flavobacteriaceae</taxon>
    </lineage>
</organism>
<dbReference type="RefSeq" id="WP_090841171.1">
    <property type="nucleotide sequence ID" value="NZ_CANLBQ010000001.1"/>
</dbReference>
<reference evidence="3" key="1">
    <citation type="submission" date="2016-10" db="EMBL/GenBank/DDBJ databases">
        <authorList>
            <person name="Varghese N."/>
            <person name="Submissions S."/>
        </authorList>
    </citation>
    <scope>NUCLEOTIDE SEQUENCE [LARGE SCALE GENOMIC DNA]</scope>
    <source>
        <strain evidence="3">DSM 28881</strain>
    </source>
</reference>
<evidence type="ECO:0000313" key="2">
    <source>
        <dbReference type="EMBL" id="SFJ46408.1"/>
    </source>
</evidence>
<evidence type="ECO:0000256" key="1">
    <source>
        <dbReference type="SAM" id="SignalP"/>
    </source>
</evidence>
<dbReference type="STRING" id="1144750.SAMN05443431_1082"/>
<gene>
    <name evidence="2" type="ORF">SAMN05443431_1082</name>
</gene>
<dbReference type="AlphaFoldDB" id="A0A1I3RJF8"/>
<name>A0A1I3RJF8_9FLAO</name>
<protein>
    <submittedName>
        <fullName evidence="2">Uncharacterized protein</fullName>
    </submittedName>
</protein>
<keyword evidence="3" id="KW-1185">Reference proteome</keyword>
<feature type="chain" id="PRO_5011561048" evidence="1">
    <location>
        <begin position="23"/>
        <end position="158"/>
    </location>
</feature>
<proteinExistence type="predicted"/>
<dbReference type="Proteomes" id="UP000199559">
    <property type="component" value="Unassembled WGS sequence"/>
</dbReference>
<sequence length="158" mass="18410">MRLRVFYTLLFGLLLFSQQSEAQTEKKAKTQLVKYNKNVEAPLTASEMAMLKEVYQDKLQTYVLSYPQRIKDFKHLLRNRVSIEKITSLVGNTAKYKLLSEVGLFNNYNKNLVADASYDASTFNVLKYNLQFFGVGSSIYRIDNTEYFIIIKSQTFRK</sequence>
<dbReference type="EMBL" id="FORM01000008">
    <property type="protein sequence ID" value="SFJ46408.1"/>
    <property type="molecule type" value="Genomic_DNA"/>
</dbReference>